<dbReference type="GO" id="GO:0003697">
    <property type="term" value="F:single-stranded DNA binding"/>
    <property type="evidence" value="ECO:0007669"/>
    <property type="project" value="InterPro"/>
</dbReference>
<accession>A0A1Q5PMG1</accession>
<feature type="compositionally biased region" description="Pro residues" evidence="3">
    <location>
        <begin position="149"/>
        <end position="159"/>
    </location>
</feature>
<evidence type="ECO:0000256" key="3">
    <source>
        <dbReference type="SAM" id="MobiDB-lite"/>
    </source>
</evidence>
<dbReference type="STRING" id="156892.BM477_05550"/>
<name>A0A1Q5PMG1_9ACTO</name>
<comment type="caution">
    <text evidence="4">The sequence shown here is derived from an EMBL/GenBank/DDBJ whole genome shotgun (WGS) entry which is preliminary data.</text>
</comment>
<dbReference type="Gene3D" id="2.40.50.140">
    <property type="entry name" value="Nucleic acid-binding proteins"/>
    <property type="match status" value="1"/>
</dbReference>
<dbReference type="OrthoDB" id="4427276at2"/>
<dbReference type="InterPro" id="IPR011344">
    <property type="entry name" value="ssDNA-bd"/>
</dbReference>
<sequence>MTATQINLNGRLTKDPKVDTTGKYPVVYFTLAVAPRYYDEKAGEWKEKQAQFYLCADRRKGNAATARLLRKGMPIKIEGQTSQAVKQDANGNDVREVIININEIDIDLRNIEYLMPQLQEALEQEQISTVAQETPPEPISAEQELYARPPLPTDWPDPAQPGQSHML</sequence>
<protein>
    <recommendedName>
        <fullName evidence="2">Single-stranded DNA-binding protein</fullName>
    </recommendedName>
</protein>
<evidence type="ECO:0000313" key="4">
    <source>
        <dbReference type="EMBL" id="OKL48665.1"/>
    </source>
</evidence>
<dbReference type="SUPFAM" id="SSF50249">
    <property type="entry name" value="Nucleic acid-binding proteins"/>
    <property type="match status" value="1"/>
</dbReference>
<dbReference type="InterPro" id="IPR012340">
    <property type="entry name" value="NA-bd_OB-fold"/>
</dbReference>
<evidence type="ECO:0000313" key="5">
    <source>
        <dbReference type="Proteomes" id="UP000186465"/>
    </source>
</evidence>
<dbReference type="EMBL" id="MPDM01000005">
    <property type="protein sequence ID" value="OKL48665.1"/>
    <property type="molecule type" value="Genomic_DNA"/>
</dbReference>
<dbReference type="Proteomes" id="UP000186465">
    <property type="component" value="Unassembled WGS sequence"/>
</dbReference>
<dbReference type="AlphaFoldDB" id="A0A1Q5PMG1"/>
<feature type="region of interest" description="Disordered" evidence="3">
    <location>
        <begin position="127"/>
        <end position="167"/>
    </location>
</feature>
<dbReference type="GO" id="GO:0006260">
    <property type="term" value="P:DNA replication"/>
    <property type="evidence" value="ECO:0007669"/>
    <property type="project" value="InterPro"/>
</dbReference>
<dbReference type="PIRSF" id="PIRSF002070">
    <property type="entry name" value="SSB"/>
    <property type="match status" value="1"/>
</dbReference>
<evidence type="ECO:0000256" key="1">
    <source>
        <dbReference type="ARBA" id="ARBA00023125"/>
    </source>
</evidence>
<organism evidence="4 5">
    <name type="scientific">Boudabousia marimammalium</name>
    <dbReference type="NCBI Taxonomy" id="156892"/>
    <lineage>
        <taxon>Bacteria</taxon>
        <taxon>Bacillati</taxon>
        <taxon>Actinomycetota</taxon>
        <taxon>Actinomycetes</taxon>
        <taxon>Actinomycetales</taxon>
        <taxon>Actinomycetaceae</taxon>
        <taxon>Boudabousia</taxon>
    </lineage>
</organism>
<reference evidence="5" key="1">
    <citation type="submission" date="2016-11" db="EMBL/GenBank/DDBJ databases">
        <title>Actinomyces gypaetusis sp. nov. isolated from Gypaetus barbatus in Qinghai Tibet Plateau China.</title>
        <authorList>
            <person name="Meng X."/>
        </authorList>
    </citation>
    <scope>NUCLEOTIDE SEQUENCE [LARGE SCALE GENOMIC DNA]</scope>
    <source>
        <strain evidence="5">DSM 15383</strain>
    </source>
</reference>
<keyword evidence="1 2" id="KW-0238">DNA-binding</keyword>
<dbReference type="PROSITE" id="PS50935">
    <property type="entry name" value="SSB"/>
    <property type="match status" value="1"/>
</dbReference>
<keyword evidence="5" id="KW-1185">Reference proteome</keyword>
<proteinExistence type="predicted"/>
<dbReference type="InterPro" id="IPR000424">
    <property type="entry name" value="Primosome_PriB/ssb"/>
</dbReference>
<dbReference type="RefSeq" id="WP_075361695.1">
    <property type="nucleotide sequence ID" value="NZ_MPDM01000005.1"/>
</dbReference>
<dbReference type="CDD" id="cd04496">
    <property type="entry name" value="SSB_OBF"/>
    <property type="match status" value="1"/>
</dbReference>
<evidence type="ECO:0000256" key="2">
    <source>
        <dbReference type="PIRNR" id="PIRNR002070"/>
    </source>
</evidence>
<dbReference type="Pfam" id="PF00436">
    <property type="entry name" value="SSB"/>
    <property type="match status" value="1"/>
</dbReference>
<gene>
    <name evidence="4" type="ORF">BM477_05550</name>
</gene>